<feature type="compositionally biased region" description="Basic and acidic residues" evidence="1">
    <location>
        <begin position="32"/>
        <end position="50"/>
    </location>
</feature>
<proteinExistence type="predicted"/>
<dbReference type="RefSeq" id="XP_033577977.1">
    <property type="nucleotide sequence ID" value="XM_033727328.1"/>
</dbReference>
<keyword evidence="3" id="KW-1185">Reference proteome</keyword>
<dbReference type="OrthoDB" id="10581308at2759"/>
<dbReference type="GeneID" id="54468221"/>
<evidence type="ECO:0000313" key="4">
    <source>
        <dbReference type="RefSeq" id="XP_033577977.1"/>
    </source>
</evidence>
<name>A0A6A6YRL7_9PEZI</name>
<dbReference type="EMBL" id="MU003699">
    <property type="protein sequence ID" value="KAF2811013.1"/>
    <property type="molecule type" value="Genomic_DNA"/>
</dbReference>
<evidence type="ECO:0008006" key="5">
    <source>
        <dbReference type="Google" id="ProtNLM"/>
    </source>
</evidence>
<dbReference type="Proteomes" id="UP000504636">
    <property type="component" value="Unplaced"/>
</dbReference>
<feature type="compositionally biased region" description="Acidic residues" evidence="1">
    <location>
        <begin position="67"/>
        <end position="93"/>
    </location>
</feature>
<protein>
    <recommendedName>
        <fullName evidence="5">BTB domain-containing protein</fullName>
    </recommendedName>
</protein>
<reference evidence="4" key="3">
    <citation type="submission" date="2025-04" db="UniProtKB">
        <authorList>
            <consortium name="RefSeq"/>
        </authorList>
    </citation>
    <scope>IDENTIFICATION</scope>
    <source>
        <strain evidence="4">CBS 304.34</strain>
    </source>
</reference>
<feature type="region of interest" description="Disordered" evidence="1">
    <location>
        <begin position="1"/>
        <end position="93"/>
    </location>
</feature>
<dbReference type="AlphaFoldDB" id="A0A6A6YRL7"/>
<organism evidence="2">
    <name type="scientific">Mytilinidion resinicola</name>
    <dbReference type="NCBI Taxonomy" id="574789"/>
    <lineage>
        <taxon>Eukaryota</taxon>
        <taxon>Fungi</taxon>
        <taxon>Dikarya</taxon>
        <taxon>Ascomycota</taxon>
        <taxon>Pezizomycotina</taxon>
        <taxon>Dothideomycetes</taxon>
        <taxon>Pleosporomycetidae</taxon>
        <taxon>Mytilinidiales</taxon>
        <taxon>Mytilinidiaceae</taxon>
        <taxon>Mytilinidion</taxon>
    </lineage>
</organism>
<sequence length="370" mass="44053">MEHYQSSQETKRRRADEGGGEVATKLDEDDEVKIRMKVEHNDEMNNHIKEEEDSEAKEDYQDYQDVKDEEADEDINKWEDEDDDISSDVEEDPQGQIGQAVFVRVNDEAHGQKTFAVSRHIIWKRSAPFRKILARRMINPVTSFCVITSHKTFSRFRTWLHEGGTDLYRDHNGPEGNIDLIKLYCFAFDYTIPQLRRDAMNCILQRFEDAKVPSEEELLYFIQKPKPLFERKNPCYYLDPLWCNDALWYKDPLWYFMLHMALYFMDELSFEAWEKLTKHDQTFAHMLYTQFRKRSEGPFLEGPVSTPQDLEWVIAKEAEHARTHVLAHWCHWHAVLCEQNCDRETEAQRKAWKVKEGKLKEEDVKEEESQ</sequence>
<evidence type="ECO:0000313" key="3">
    <source>
        <dbReference type="Proteomes" id="UP000504636"/>
    </source>
</evidence>
<evidence type="ECO:0000313" key="2">
    <source>
        <dbReference type="EMBL" id="KAF2811013.1"/>
    </source>
</evidence>
<feature type="compositionally biased region" description="Basic and acidic residues" evidence="1">
    <location>
        <begin position="57"/>
        <end position="66"/>
    </location>
</feature>
<reference evidence="4" key="2">
    <citation type="submission" date="2020-04" db="EMBL/GenBank/DDBJ databases">
        <authorList>
            <consortium name="NCBI Genome Project"/>
        </authorList>
    </citation>
    <scope>NUCLEOTIDE SEQUENCE</scope>
    <source>
        <strain evidence="4">CBS 304.34</strain>
    </source>
</reference>
<gene>
    <name evidence="2 4" type="ORF">BDZ99DRAFT_561803</name>
</gene>
<evidence type="ECO:0000256" key="1">
    <source>
        <dbReference type="SAM" id="MobiDB-lite"/>
    </source>
</evidence>
<reference evidence="2 4" key="1">
    <citation type="journal article" date="2020" name="Stud. Mycol.">
        <title>101 Dothideomycetes genomes: a test case for predicting lifestyles and emergence of pathogens.</title>
        <authorList>
            <person name="Haridas S."/>
            <person name="Albert R."/>
            <person name="Binder M."/>
            <person name="Bloem J."/>
            <person name="Labutti K."/>
            <person name="Salamov A."/>
            <person name="Andreopoulos B."/>
            <person name="Baker S."/>
            <person name="Barry K."/>
            <person name="Bills G."/>
            <person name="Bluhm B."/>
            <person name="Cannon C."/>
            <person name="Castanera R."/>
            <person name="Culley D."/>
            <person name="Daum C."/>
            <person name="Ezra D."/>
            <person name="Gonzalez J."/>
            <person name="Henrissat B."/>
            <person name="Kuo A."/>
            <person name="Liang C."/>
            <person name="Lipzen A."/>
            <person name="Lutzoni F."/>
            <person name="Magnuson J."/>
            <person name="Mondo S."/>
            <person name="Nolan M."/>
            <person name="Ohm R."/>
            <person name="Pangilinan J."/>
            <person name="Park H.-J."/>
            <person name="Ramirez L."/>
            <person name="Alfaro M."/>
            <person name="Sun H."/>
            <person name="Tritt A."/>
            <person name="Yoshinaga Y."/>
            <person name="Zwiers L.-H."/>
            <person name="Turgeon B."/>
            <person name="Goodwin S."/>
            <person name="Spatafora J."/>
            <person name="Crous P."/>
            <person name="Grigoriev I."/>
        </authorList>
    </citation>
    <scope>NUCLEOTIDE SEQUENCE</scope>
    <source>
        <strain evidence="2 4">CBS 304.34</strain>
    </source>
</reference>
<accession>A0A6A6YRL7</accession>